<dbReference type="AlphaFoldDB" id="A0AAE8HSH5"/>
<reference evidence="1 3" key="1">
    <citation type="submission" date="2016-04" db="EMBL/GenBank/DDBJ databases">
        <title>Complete genome sequencing and analysis of CBMB27, Methylobacterium phyllosphaerae isolated from leaf tissues of rice (Oryza sativa L.).</title>
        <authorList>
            <person name="Lee Y."/>
            <person name="Hwangbo K."/>
            <person name="Chung H."/>
            <person name="Yoo J."/>
            <person name="Kim K.Y."/>
            <person name="Sa T.M."/>
            <person name="Um Y."/>
            <person name="Madhaiyan M."/>
        </authorList>
    </citation>
    <scope>NUCLEOTIDE SEQUENCE [LARGE SCALE GENOMIC DNA]</scope>
    <source>
        <strain evidence="1 3">CBMB27</strain>
    </source>
</reference>
<dbReference type="RefSeq" id="WP_075380578.1">
    <property type="nucleotide sequence ID" value="NZ_CP015367.1"/>
</dbReference>
<reference evidence="2 4" key="2">
    <citation type="submission" date="2016-10" db="EMBL/GenBank/DDBJ databases">
        <authorList>
            <person name="Varghese N."/>
            <person name="Submissions S."/>
        </authorList>
    </citation>
    <scope>NUCLEOTIDE SEQUENCE [LARGE SCALE GENOMIC DNA]</scope>
    <source>
        <strain evidence="2 4">CBMB27</strain>
    </source>
</reference>
<organism evidence="2 4">
    <name type="scientific">Methylobacterium phyllosphaerae</name>
    <dbReference type="NCBI Taxonomy" id="418223"/>
    <lineage>
        <taxon>Bacteria</taxon>
        <taxon>Pseudomonadati</taxon>
        <taxon>Pseudomonadota</taxon>
        <taxon>Alphaproteobacteria</taxon>
        <taxon>Hyphomicrobiales</taxon>
        <taxon>Methylobacteriaceae</taxon>
        <taxon>Methylobacterium</taxon>
    </lineage>
</organism>
<evidence type="ECO:0000313" key="1">
    <source>
        <dbReference type="EMBL" id="APT31931.1"/>
    </source>
</evidence>
<dbReference type="EMBL" id="CP015367">
    <property type="protein sequence ID" value="APT31931.1"/>
    <property type="molecule type" value="Genomic_DNA"/>
</dbReference>
<evidence type="ECO:0000313" key="2">
    <source>
        <dbReference type="EMBL" id="SFH01348.1"/>
    </source>
</evidence>
<name>A0AAE8HSH5_9HYPH</name>
<protein>
    <recommendedName>
        <fullName evidence="5">DUF2313 domain-containing protein</fullName>
    </recommendedName>
</protein>
<accession>A0AAE8HSH5</accession>
<dbReference type="KEGG" id="mphy:MCBMB27_02640"/>
<evidence type="ECO:0000313" key="4">
    <source>
        <dbReference type="Proteomes" id="UP000199140"/>
    </source>
</evidence>
<keyword evidence="3" id="KW-1185">Reference proteome</keyword>
<dbReference type="EMBL" id="FOPK01000012">
    <property type="protein sequence ID" value="SFH01348.1"/>
    <property type="molecule type" value="Genomic_DNA"/>
</dbReference>
<evidence type="ECO:0000313" key="3">
    <source>
        <dbReference type="Proteomes" id="UP000185487"/>
    </source>
</evidence>
<proteinExistence type="predicted"/>
<dbReference type="Proteomes" id="UP000185487">
    <property type="component" value="Chromosome"/>
</dbReference>
<sequence length="315" mass="32534">MTGLTGDSTRITADTTHATADGRLVPMTCAGLGIAPPSVADREAQPTADDLLPQILQLTPRGAAWGTDEVGDGRGASPVQRRVWRALAAFVADHLGRDWLAATQALPSAVTYTLPDWEADLGLPDACLPAGTDAQRIAAVRSRHGGLGPVTPNDFRCYAAGLGYVVRIEEPRQFRCSESACVGPGLVETAFLCGDADSVCGATPVTGYALPAPTDIGDQCAGGAIPETAFRCGDGDSVCGETPVTGFGERDPAGTVSKFMVVHLASGGDTAFACGDLDSQCGFTPVTGFKNAAALECAIRAVTPEYLIPVFDYRG</sequence>
<evidence type="ECO:0008006" key="5">
    <source>
        <dbReference type="Google" id="ProtNLM"/>
    </source>
</evidence>
<dbReference type="Proteomes" id="UP000199140">
    <property type="component" value="Unassembled WGS sequence"/>
</dbReference>
<gene>
    <name evidence="1" type="ORF">MCBMB27_02640</name>
    <name evidence="2" type="ORF">SAMN05192567_11227</name>
</gene>